<evidence type="ECO:0000313" key="2">
    <source>
        <dbReference type="Proteomes" id="UP000838412"/>
    </source>
</evidence>
<dbReference type="Proteomes" id="UP000838412">
    <property type="component" value="Chromosome 3"/>
</dbReference>
<dbReference type="AlphaFoldDB" id="A0A8J9ZM56"/>
<keyword evidence="2" id="KW-1185">Reference proteome</keyword>
<sequence length="701" mass="78280">MKDKNGKIRHRLAEDIINDQVGGAGWMYLDIALQVDKYSPKTVLVKTRKCDSQGKIVLEPKAREKTSNYLVPKGAAKGLDGVSIQAYPKKVHLKQTYSYERSVSGNVSLNAAETVGFSAEDNKTNKRRVETTCTDLEHKSVDIEDLKNALSVLTAQTSAEGIRNETSFLVVTDVLVAREVSIVETHDSKKSRNINVDAKNQGVGIEAGGGTTKETAANLERINPSGTILAIKLARVHYDERGTIERDGVLADGTYDGNYTLGFGNMDREGHYTVTTLARPIGVKMDKFEINVSLLGRQNYTEVKVPQDVCETGLHRIRKSFPTGPKLLPLKGIQVFKSTKNRYFLARAMKRLVSSKAEREVNLSKVLVTDLEHDQTYICPCSEETAVTDRRLWFDCKQWRERVAGQEFLVTYMGKTYSVSEEDPIVRIFGDREFDDGLDEIKWSNAEVGNEGRDIVHAADTFKDYGIKANAVIELLPRGQFIMRGCGVSAESMWEEEETSSSSSSFMSLFAECELELTLIFEACQVTLCVGEDERIDTLPEKVLSLLEVYHGDQKVTDVRQKLKDLGPSPLIEKDSGEDTAEEANLKYPNELVFKMQDVAPDTTGFGIQVTLPASKFKITDDEFGSIGDIIRRLHRVYARMNVVYDGRVMTNQTYRQLKVQAAAHVQLQLCDPDNAPVVPSRNEAKEIEMAIESLIQELQA</sequence>
<evidence type="ECO:0000313" key="1">
    <source>
        <dbReference type="EMBL" id="CAH1257981.1"/>
    </source>
</evidence>
<accession>A0A8J9ZM56</accession>
<organism evidence="1 2">
    <name type="scientific">Branchiostoma lanceolatum</name>
    <name type="common">Common lancelet</name>
    <name type="synonym">Amphioxus lanceolatum</name>
    <dbReference type="NCBI Taxonomy" id="7740"/>
    <lineage>
        <taxon>Eukaryota</taxon>
        <taxon>Metazoa</taxon>
        <taxon>Chordata</taxon>
        <taxon>Cephalochordata</taxon>
        <taxon>Leptocardii</taxon>
        <taxon>Amphioxiformes</taxon>
        <taxon>Branchiostomatidae</taxon>
        <taxon>Branchiostoma</taxon>
    </lineage>
</organism>
<protein>
    <submittedName>
        <fullName evidence="1">Hypp1941 protein</fullName>
    </submittedName>
</protein>
<dbReference type="EMBL" id="OV696688">
    <property type="protein sequence ID" value="CAH1257981.1"/>
    <property type="molecule type" value="Genomic_DNA"/>
</dbReference>
<proteinExistence type="predicted"/>
<gene>
    <name evidence="1" type="primary">Hypp1941</name>
    <name evidence="1" type="ORF">BLAG_LOCUS15706</name>
</gene>
<name>A0A8J9ZM56_BRALA</name>
<reference evidence="1" key="1">
    <citation type="submission" date="2022-01" db="EMBL/GenBank/DDBJ databases">
        <authorList>
            <person name="Braso-Vives M."/>
        </authorList>
    </citation>
    <scope>NUCLEOTIDE SEQUENCE</scope>
</reference>